<evidence type="ECO:0000256" key="6">
    <source>
        <dbReference type="ARBA" id="ARBA00022691"/>
    </source>
</evidence>
<dbReference type="VEuPathDB" id="FungiDB:HMPREF1120_05824"/>
<feature type="transmembrane region" description="Helical" evidence="10">
    <location>
        <begin position="234"/>
        <end position="257"/>
    </location>
</feature>
<dbReference type="InterPro" id="IPR025770">
    <property type="entry name" value="PPMT_MeTrfase"/>
</dbReference>
<evidence type="ECO:0000256" key="1">
    <source>
        <dbReference type="ARBA" id="ARBA00004141"/>
    </source>
</evidence>
<comment type="subcellular location">
    <subcellularLocation>
        <location evidence="10">Endoplasmic reticulum membrane</location>
        <topology evidence="10">Multi-pass membrane protein</topology>
    </subcellularLocation>
    <subcellularLocation>
        <location evidence="1">Membrane</location>
        <topology evidence="1">Multi-pass membrane protein</topology>
    </subcellularLocation>
</comment>
<dbReference type="STRING" id="858893.H6C1S1"/>
<evidence type="ECO:0000256" key="10">
    <source>
        <dbReference type="RuleBase" id="RU362022"/>
    </source>
</evidence>
<gene>
    <name evidence="12" type="ORF">HMPREF1120_05824</name>
</gene>
<evidence type="ECO:0000256" key="2">
    <source>
        <dbReference type="ARBA" id="ARBA00009140"/>
    </source>
</evidence>
<feature type="transmembrane region" description="Helical" evidence="10">
    <location>
        <begin position="91"/>
        <end position="112"/>
    </location>
</feature>
<sequence>MSDSSAPASPGIIHEFPRDRIEQHQHQHQHQHQNGGAPQPPLSTVYIPPQYLPGGRRSLSGVASRAFGLGIALGVSVLLTIELAYLGYGLWRAPCFVAVLALFHYFEFYMTARYNPPDASISSFLLLSNGIAYAAAHTAAMLELLLRYWLCSDYKPEWLHLPFHIPSLLPTVPSSVSVGLGLFCICFGQLLRSAAMVKAKTNFNHVVQWTKKADHVLVTDGVYAFSRHPSYFGFFWWGLGTQILLGNKICFVAYAVVLWKFFNRRIMHEERHLVSFFGQDYIDYRKRTPVRIPFIQ</sequence>
<organism evidence="12 13">
    <name type="scientific">Exophiala dermatitidis (strain ATCC 34100 / CBS 525.76 / NIH/UT8656)</name>
    <name type="common">Black yeast</name>
    <name type="synonym">Wangiella dermatitidis</name>
    <dbReference type="NCBI Taxonomy" id="858893"/>
    <lineage>
        <taxon>Eukaryota</taxon>
        <taxon>Fungi</taxon>
        <taxon>Dikarya</taxon>
        <taxon>Ascomycota</taxon>
        <taxon>Pezizomycotina</taxon>
        <taxon>Eurotiomycetes</taxon>
        <taxon>Chaetothyriomycetidae</taxon>
        <taxon>Chaetothyriales</taxon>
        <taxon>Herpotrichiellaceae</taxon>
        <taxon>Exophiala</taxon>
    </lineage>
</organism>
<dbReference type="EMBL" id="JH226134">
    <property type="protein sequence ID" value="EHY57800.1"/>
    <property type="molecule type" value="Genomic_DNA"/>
</dbReference>
<keyword evidence="9 10" id="KW-0472">Membrane</keyword>
<evidence type="ECO:0000256" key="9">
    <source>
        <dbReference type="ARBA" id="ARBA00023136"/>
    </source>
</evidence>
<feature type="region of interest" description="Disordered" evidence="11">
    <location>
        <begin position="22"/>
        <end position="42"/>
    </location>
</feature>
<comment type="catalytic activity">
    <reaction evidence="10">
        <text>[protein]-C-terminal S-[(2E,6E)-farnesyl]-L-cysteine + S-adenosyl-L-methionine = [protein]-C-terminal S-[(2E,6E)-farnesyl]-L-cysteine methyl ester + S-adenosyl-L-homocysteine</text>
        <dbReference type="Rhea" id="RHEA:21672"/>
        <dbReference type="Rhea" id="RHEA-COMP:12125"/>
        <dbReference type="Rhea" id="RHEA-COMP:12126"/>
        <dbReference type="ChEBI" id="CHEBI:57856"/>
        <dbReference type="ChEBI" id="CHEBI:59789"/>
        <dbReference type="ChEBI" id="CHEBI:90510"/>
        <dbReference type="ChEBI" id="CHEBI:90511"/>
        <dbReference type="EC" id="2.1.1.100"/>
    </reaction>
</comment>
<dbReference type="Proteomes" id="UP000007304">
    <property type="component" value="Unassembled WGS sequence"/>
</dbReference>
<evidence type="ECO:0000256" key="5">
    <source>
        <dbReference type="ARBA" id="ARBA00022679"/>
    </source>
</evidence>
<dbReference type="Pfam" id="PF04140">
    <property type="entry name" value="ICMT"/>
    <property type="match status" value="1"/>
</dbReference>
<dbReference type="PANTHER" id="PTHR12714:SF9">
    <property type="entry name" value="PROTEIN-S-ISOPRENYLCYSTEINE O-METHYLTRANSFERASE"/>
    <property type="match status" value="1"/>
</dbReference>
<evidence type="ECO:0000256" key="7">
    <source>
        <dbReference type="ARBA" id="ARBA00022692"/>
    </source>
</evidence>
<dbReference type="RefSeq" id="XP_009158261.1">
    <property type="nucleotide sequence ID" value="XM_009160013.1"/>
</dbReference>
<dbReference type="FunCoup" id="H6C1S1">
    <property type="interactions" value="485"/>
</dbReference>
<dbReference type="PROSITE" id="PS51564">
    <property type="entry name" value="SAM_ICMT"/>
    <property type="match status" value="1"/>
</dbReference>
<keyword evidence="13" id="KW-1185">Reference proteome</keyword>
<dbReference type="eggNOG" id="KOG2628">
    <property type="taxonomic scope" value="Eukaryota"/>
</dbReference>
<dbReference type="HOGENOM" id="CLU_065200_0_0_1"/>
<evidence type="ECO:0000313" key="12">
    <source>
        <dbReference type="EMBL" id="EHY57800.1"/>
    </source>
</evidence>
<evidence type="ECO:0000313" key="13">
    <source>
        <dbReference type="Proteomes" id="UP000007304"/>
    </source>
</evidence>
<comment type="similarity">
    <text evidence="2 10">Belongs to the class VI-like SAM-binding methyltransferase superfamily. Isoprenylcysteine carboxyl methyltransferase family.</text>
</comment>
<name>H6C1S1_EXODN</name>
<dbReference type="PANTHER" id="PTHR12714">
    <property type="entry name" value="PROTEIN-S ISOPRENYLCYSTEINE O-METHYLTRANSFERASE"/>
    <property type="match status" value="1"/>
</dbReference>
<dbReference type="InterPro" id="IPR007269">
    <property type="entry name" value="ICMT_MeTrfase"/>
</dbReference>
<keyword evidence="5 12" id="KW-0808">Transferase</keyword>
<protein>
    <recommendedName>
        <fullName evidence="3 10">Protein-S-isoprenylcysteine O-methyltransferase</fullName>
        <ecNumber evidence="3 10">2.1.1.100</ecNumber>
    </recommendedName>
</protein>
<proteinExistence type="inferred from homology"/>
<reference evidence="12" key="1">
    <citation type="submission" date="2011-07" db="EMBL/GenBank/DDBJ databases">
        <title>The Genome Sequence of Exophiala (Wangiella) dermatitidis NIH/UT8656.</title>
        <authorList>
            <consortium name="The Broad Institute Genome Sequencing Platform"/>
            <person name="Cuomo C."/>
            <person name="Wang Z."/>
            <person name="Hunicke-Smith S."/>
            <person name="Szanislo P.J."/>
            <person name="Earl A."/>
            <person name="Young S.K."/>
            <person name="Zeng Q."/>
            <person name="Gargeya S."/>
            <person name="Fitzgerald M."/>
            <person name="Haas B."/>
            <person name="Abouelleil A."/>
            <person name="Alvarado L."/>
            <person name="Arachchi H.M."/>
            <person name="Berlin A."/>
            <person name="Brown A."/>
            <person name="Chapman S.B."/>
            <person name="Chen Z."/>
            <person name="Dunbar C."/>
            <person name="Freedman E."/>
            <person name="Gearin G."/>
            <person name="Gellesch M."/>
            <person name="Goldberg J."/>
            <person name="Griggs A."/>
            <person name="Gujja S."/>
            <person name="Heiman D."/>
            <person name="Howarth C."/>
            <person name="Larson L."/>
            <person name="Lui A."/>
            <person name="MacDonald P.J.P."/>
            <person name="Montmayeur A."/>
            <person name="Murphy C."/>
            <person name="Neiman D."/>
            <person name="Pearson M."/>
            <person name="Priest M."/>
            <person name="Roberts A."/>
            <person name="Saif S."/>
            <person name="Shea T."/>
            <person name="Shenoy N."/>
            <person name="Sisk P."/>
            <person name="Stolte C."/>
            <person name="Sykes S."/>
            <person name="Wortman J."/>
            <person name="Nusbaum C."/>
            <person name="Birren B."/>
        </authorList>
    </citation>
    <scope>NUCLEOTIDE SEQUENCE</scope>
    <source>
        <strain evidence="12">NIH/UT8656</strain>
    </source>
</reference>
<feature type="transmembrane region" description="Helical" evidence="10">
    <location>
        <begin position="170"/>
        <end position="191"/>
    </location>
</feature>
<evidence type="ECO:0000256" key="4">
    <source>
        <dbReference type="ARBA" id="ARBA00022603"/>
    </source>
</evidence>
<keyword evidence="7 10" id="KW-0812">Transmembrane</keyword>
<dbReference type="GO" id="GO:0032259">
    <property type="term" value="P:methylation"/>
    <property type="evidence" value="ECO:0007669"/>
    <property type="project" value="UniProtKB-KW"/>
</dbReference>
<accession>H6C1S1</accession>
<evidence type="ECO:0000256" key="3">
    <source>
        <dbReference type="ARBA" id="ARBA00012151"/>
    </source>
</evidence>
<keyword evidence="6 10" id="KW-0949">S-adenosyl-L-methionine</keyword>
<dbReference type="InParanoid" id="H6C1S1"/>
<dbReference type="OMA" id="IKREEAY"/>
<keyword evidence="10" id="KW-0256">Endoplasmic reticulum</keyword>
<dbReference type="Gene3D" id="1.20.120.1630">
    <property type="match status" value="1"/>
</dbReference>
<evidence type="ECO:0000256" key="8">
    <source>
        <dbReference type="ARBA" id="ARBA00022989"/>
    </source>
</evidence>
<keyword evidence="8 10" id="KW-1133">Transmembrane helix</keyword>
<dbReference type="AlphaFoldDB" id="H6C1S1"/>
<dbReference type="OrthoDB" id="422086at2759"/>
<evidence type="ECO:0000256" key="11">
    <source>
        <dbReference type="SAM" id="MobiDB-lite"/>
    </source>
</evidence>
<feature type="transmembrane region" description="Helical" evidence="10">
    <location>
        <begin position="124"/>
        <end position="150"/>
    </location>
</feature>
<dbReference type="GeneID" id="20310463"/>
<keyword evidence="4 10" id="KW-0489">Methyltransferase</keyword>
<feature type="transmembrane region" description="Helical" evidence="10">
    <location>
        <begin position="66"/>
        <end position="85"/>
    </location>
</feature>
<dbReference type="GO" id="GO:0004671">
    <property type="term" value="F:protein C-terminal S-isoprenylcysteine carboxyl O-methyltransferase activity"/>
    <property type="evidence" value="ECO:0007669"/>
    <property type="project" value="UniProtKB-EC"/>
</dbReference>
<dbReference type="GO" id="GO:0005789">
    <property type="term" value="C:endoplasmic reticulum membrane"/>
    <property type="evidence" value="ECO:0007669"/>
    <property type="project" value="UniProtKB-SubCell"/>
</dbReference>
<dbReference type="EC" id="2.1.1.100" evidence="3 10"/>